<protein>
    <submittedName>
        <fullName evidence="1">Uncharacterized protein</fullName>
    </submittedName>
</protein>
<dbReference type="EMBL" id="FMUE01000026">
    <property type="protein sequence ID" value="SCX35993.1"/>
    <property type="molecule type" value="Genomic_DNA"/>
</dbReference>
<dbReference type="Proteomes" id="UP000187891">
    <property type="component" value="Unassembled WGS sequence"/>
</dbReference>
<proteinExistence type="predicted"/>
<accession>A0A1R3UA40</accession>
<organism evidence="1 2">
    <name type="scientific">Agrobacterium rosae</name>
    <dbReference type="NCBI Taxonomy" id="1972867"/>
    <lineage>
        <taxon>Bacteria</taxon>
        <taxon>Pseudomonadati</taxon>
        <taxon>Pseudomonadota</taxon>
        <taxon>Alphaproteobacteria</taxon>
        <taxon>Hyphomicrobiales</taxon>
        <taxon>Rhizobiaceae</taxon>
        <taxon>Rhizobium/Agrobacterium group</taxon>
        <taxon>Agrobacterium</taxon>
    </lineage>
</organism>
<evidence type="ECO:0000313" key="1">
    <source>
        <dbReference type="EMBL" id="SCX35993.1"/>
    </source>
</evidence>
<name>A0A1R3UA40_9HYPH</name>
<gene>
    <name evidence="1" type="ORF">DSM25559_5266</name>
</gene>
<dbReference type="AlphaFoldDB" id="A0A1R3UA40"/>
<dbReference type="STRING" id="1907666.DSM25559_5266"/>
<sequence length="332" mass="37089">MITSGTRKTAAEIIALIKETSIAKAASQQNGFSPVMQQLLKADRASIKDNRGNSTSDAFFVDAGAHPLSIRSREKLLNRCAPHGADNASSEVGFSADQCGVNGYAASATTASEDTATSLCSSAEKEQVDNGCADDTPDQHDDTTHQHFDFYEIKTDLFDNSNKGKKSTVHRAKLMIRCEPTTFAKDADVFMLDFYNRSRDINKRLAEMEVENDEWYLNFKLEFSRYSKLLVQYEIAPKLAILKEINKDDKSADIIAYAAGIMFQIVNQPPTLILFFGASRYELPLDFEFNRTPGSPIYKKGIYRDAARQHLDVELSAPKKKFKIKTMADFSK</sequence>
<reference evidence="2" key="1">
    <citation type="submission" date="2016-10" db="EMBL/GenBank/DDBJ databases">
        <authorList>
            <person name="Wibberg D."/>
        </authorList>
    </citation>
    <scope>NUCLEOTIDE SEQUENCE [LARGE SCALE GENOMIC DNA]</scope>
</reference>
<evidence type="ECO:0000313" key="2">
    <source>
        <dbReference type="Proteomes" id="UP000187891"/>
    </source>
</evidence>